<evidence type="ECO:0000313" key="2">
    <source>
        <dbReference type="EMBL" id="PFX16337.1"/>
    </source>
</evidence>
<reference evidence="3" key="1">
    <citation type="journal article" date="2017" name="bioRxiv">
        <title>Comparative analysis of the genomes of Stylophora pistillata and Acropora digitifera provides evidence for extensive differences between species of corals.</title>
        <authorList>
            <person name="Voolstra C.R."/>
            <person name="Li Y."/>
            <person name="Liew Y.J."/>
            <person name="Baumgarten S."/>
            <person name="Zoccola D."/>
            <person name="Flot J.-F."/>
            <person name="Tambutte S."/>
            <person name="Allemand D."/>
            <person name="Aranda M."/>
        </authorList>
    </citation>
    <scope>NUCLEOTIDE SEQUENCE [LARGE SCALE GENOMIC DNA]</scope>
</reference>
<feature type="domain" description="Fibrinogen C-terminal" evidence="1">
    <location>
        <begin position="1"/>
        <end position="219"/>
    </location>
</feature>
<dbReference type="CDD" id="cd00087">
    <property type="entry name" value="FReD"/>
    <property type="match status" value="1"/>
</dbReference>
<dbReference type="Pfam" id="PF00147">
    <property type="entry name" value="Fibrinogen_C"/>
    <property type="match status" value="1"/>
</dbReference>
<name>A0A2B4RIZ8_STYPI</name>
<dbReference type="InterPro" id="IPR002181">
    <property type="entry name" value="Fibrinogen_a/b/g_C_dom"/>
</dbReference>
<protein>
    <submittedName>
        <fullName evidence="2">Angiopoietin-related protein 7</fullName>
    </submittedName>
</protein>
<dbReference type="InterPro" id="IPR050373">
    <property type="entry name" value="Fibrinogen_C-term_domain"/>
</dbReference>
<keyword evidence="3" id="KW-1185">Reference proteome</keyword>
<dbReference type="SUPFAM" id="SSF56496">
    <property type="entry name" value="Fibrinogen C-terminal domain-like"/>
    <property type="match status" value="1"/>
</dbReference>
<dbReference type="OrthoDB" id="7735550at2759"/>
<dbReference type="NCBIfam" id="NF040941">
    <property type="entry name" value="GGGWT_bact"/>
    <property type="match status" value="1"/>
</dbReference>
<accession>A0A2B4RIZ8</accession>
<dbReference type="SMART" id="SM00186">
    <property type="entry name" value="FBG"/>
    <property type="match status" value="1"/>
</dbReference>
<dbReference type="GO" id="GO:0005615">
    <property type="term" value="C:extracellular space"/>
    <property type="evidence" value="ECO:0007669"/>
    <property type="project" value="TreeGrafter"/>
</dbReference>
<proteinExistence type="predicted"/>
<organism evidence="2 3">
    <name type="scientific">Stylophora pistillata</name>
    <name type="common">Smooth cauliflower coral</name>
    <dbReference type="NCBI Taxonomy" id="50429"/>
    <lineage>
        <taxon>Eukaryota</taxon>
        <taxon>Metazoa</taxon>
        <taxon>Cnidaria</taxon>
        <taxon>Anthozoa</taxon>
        <taxon>Hexacorallia</taxon>
        <taxon>Scleractinia</taxon>
        <taxon>Astrocoeniina</taxon>
        <taxon>Pocilloporidae</taxon>
        <taxon>Stylophora</taxon>
    </lineage>
</organism>
<evidence type="ECO:0000313" key="3">
    <source>
        <dbReference type="Proteomes" id="UP000225706"/>
    </source>
</evidence>
<sequence length="221" mass="25275">MEIAKNCAELYKSGRRVSDVYTIDPDGSGAFDVYCDQTTTGGGWTVFQRRFDGSVDFNRTWDDYKHGFGSCLKGEYWLGLDKIRRLTRNEAENRLRVDLGVTANKSVHGEYEWFGLRDEKAKYQLSLGNLSDNSTVNDSLRHHVGQFFHTWDKTDCASTDRMNIGGGWWYIINRCAVSANLNGIYRKDGKGKFHWGFLVRGKPELSTPQTSEMKIRPVDFS</sequence>
<dbReference type="InterPro" id="IPR036056">
    <property type="entry name" value="Fibrinogen-like_C"/>
</dbReference>
<gene>
    <name evidence="2" type="primary">ANGPTL7</name>
    <name evidence="2" type="ORF">AWC38_SpisGene19397</name>
</gene>
<dbReference type="Proteomes" id="UP000225706">
    <property type="component" value="Unassembled WGS sequence"/>
</dbReference>
<dbReference type="AlphaFoldDB" id="A0A2B4RIZ8"/>
<comment type="caution">
    <text evidence="2">The sequence shown here is derived from an EMBL/GenBank/DDBJ whole genome shotgun (WGS) entry which is preliminary data.</text>
</comment>
<dbReference type="PROSITE" id="PS51406">
    <property type="entry name" value="FIBRINOGEN_C_2"/>
    <property type="match status" value="1"/>
</dbReference>
<dbReference type="STRING" id="50429.A0A2B4RIZ8"/>
<dbReference type="InterPro" id="IPR014716">
    <property type="entry name" value="Fibrinogen_a/b/g_C_1"/>
</dbReference>
<evidence type="ECO:0000259" key="1">
    <source>
        <dbReference type="PROSITE" id="PS51406"/>
    </source>
</evidence>
<dbReference type="PANTHER" id="PTHR19143">
    <property type="entry name" value="FIBRINOGEN/TENASCIN/ANGIOPOEITIN"/>
    <property type="match status" value="1"/>
</dbReference>
<dbReference type="EMBL" id="LSMT01000554">
    <property type="protein sequence ID" value="PFX16337.1"/>
    <property type="molecule type" value="Genomic_DNA"/>
</dbReference>
<dbReference type="Gene3D" id="3.90.215.10">
    <property type="entry name" value="Gamma Fibrinogen, chain A, domain 1"/>
    <property type="match status" value="1"/>
</dbReference>